<dbReference type="FunFam" id="2.30.38.10:FF:000001">
    <property type="entry name" value="Non-ribosomal peptide synthetase PvdI"/>
    <property type="match status" value="1"/>
</dbReference>
<dbReference type="EMBL" id="FMCU01000031">
    <property type="protein sequence ID" value="SCF49042.1"/>
    <property type="molecule type" value="Genomic_DNA"/>
</dbReference>
<gene>
    <name evidence="8" type="ORF">GA0070216_13111</name>
</gene>
<organism evidence="8 9">
    <name type="scientific">Micromonospora matsumotoense</name>
    <dbReference type="NCBI Taxonomy" id="121616"/>
    <lineage>
        <taxon>Bacteria</taxon>
        <taxon>Bacillati</taxon>
        <taxon>Actinomycetota</taxon>
        <taxon>Actinomycetes</taxon>
        <taxon>Micromonosporales</taxon>
        <taxon>Micromonosporaceae</taxon>
        <taxon>Micromonospora</taxon>
    </lineage>
</organism>
<dbReference type="Gene3D" id="3.40.50.980">
    <property type="match status" value="2"/>
</dbReference>
<dbReference type="Proteomes" id="UP000198797">
    <property type="component" value="Unassembled WGS sequence"/>
</dbReference>
<dbReference type="Pfam" id="PF00550">
    <property type="entry name" value="PP-binding"/>
    <property type="match status" value="1"/>
</dbReference>
<dbReference type="SUPFAM" id="SSF53335">
    <property type="entry name" value="S-adenosyl-L-methionine-dependent methyltransferases"/>
    <property type="match status" value="1"/>
</dbReference>
<feature type="domain" description="Carrier" evidence="7">
    <location>
        <begin position="898"/>
        <end position="972"/>
    </location>
</feature>
<dbReference type="PANTHER" id="PTHR45527:SF1">
    <property type="entry name" value="FATTY ACID SYNTHASE"/>
    <property type="match status" value="1"/>
</dbReference>
<dbReference type="Gene3D" id="3.40.50.150">
    <property type="entry name" value="Vaccinia Virus protein VP39"/>
    <property type="match status" value="1"/>
</dbReference>
<dbReference type="Gene3D" id="3.30.559.30">
    <property type="entry name" value="Nonribosomal peptide synthetase, condensation domain"/>
    <property type="match status" value="1"/>
</dbReference>
<dbReference type="RefSeq" id="WP_091253987.1">
    <property type="nucleotide sequence ID" value="NZ_FMCU01000031.1"/>
</dbReference>
<dbReference type="InterPro" id="IPR020806">
    <property type="entry name" value="PKS_PP-bd"/>
</dbReference>
<dbReference type="Pfam" id="PF00501">
    <property type="entry name" value="AMP-binding"/>
    <property type="match status" value="1"/>
</dbReference>
<dbReference type="InterPro" id="IPR010060">
    <property type="entry name" value="NRPS_synth"/>
</dbReference>
<dbReference type="Pfam" id="PF08242">
    <property type="entry name" value="Methyltransf_12"/>
    <property type="match status" value="1"/>
</dbReference>
<dbReference type="InterPro" id="IPR023213">
    <property type="entry name" value="CAT-like_dom_sf"/>
</dbReference>
<feature type="region of interest" description="Disordered" evidence="6">
    <location>
        <begin position="1"/>
        <end position="23"/>
    </location>
</feature>
<dbReference type="InterPro" id="IPR009081">
    <property type="entry name" value="PP-bd_ACP"/>
</dbReference>
<dbReference type="InterPro" id="IPR001242">
    <property type="entry name" value="Condensation_dom"/>
</dbReference>
<dbReference type="GO" id="GO:0005737">
    <property type="term" value="C:cytoplasm"/>
    <property type="evidence" value="ECO:0007669"/>
    <property type="project" value="TreeGrafter"/>
</dbReference>
<dbReference type="FunFam" id="3.40.50.980:FF:000001">
    <property type="entry name" value="Non-ribosomal peptide synthetase"/>
    <property type="match status" value="1"/>
</dbReference>
<dbReference type="GO" id="GO:0009403">
    <property type="term" value="P:toxin biosynthetic process"/>
    <property type="evidence" value="ECO:0007669"/>
    <property type="project" value="UniProtKB-ARBA"/>
</dbReference>
<dbReference type="SMART" id="SM00823">
    <property type="entry name" value="PKS_PP"/>
    <property type="match status" value="1"/>
</dbReference>
<dbReference type="FunFam" id="3.40.50.12780:FF:000012">
    <property type="entry name" value="Non-ribosomal peptide synthetase"/>
    <property type="match status" value="1"/>
</dbReference>
<dbReference type="SUPFAM" id="SSF56801">
    <property type="entry name" value="Acetyl-CoA synthetase-like"/>
    <property type="match status" value="1"/>
</dbReference>
<evidence type="ECO:0000256" key="2">
    <source>
        <dbReference type="ARBA" id="ARBA00022450"/>
    </source>
</evidence>
<keyword evidence="9" id="KW-1185">Reference proteome</keyword>
<dbReference type="PROSITE" id="PS50075">
    <property type="entry name" value="CARRIER"/>
    <property type="match status" value="1"/>
</dbReference>
<evidence type="ECO:0000256" key="4">
    <source>
        <dbReference type="ARBA" id="ARBA00022737"/>
    </source>
</evidence>
<dbReference type="PROSITE" id="PS00455">
    <property type="entry name" value="AMP_BINDING"/>
    <property type="match status" value="1"/>
</dbReference>
<dbReference type="GO" id="GO:0043041">
    <property type="term" value="P:amino acid activation for nonribosomal peptide biosynthetic process"/>
    <property type="evidence" value="ECO:0007669"/>
    <property type="project" value="TreeGrafter"/>
</dbReference>
<dbReference type="GO" id="GO:0031177">
    <property type="term" value="F:phosphopantetheine binding"/>
    <property type="evidence" value="ECO:0007669"/>
    <property type="project" value="InterPro"/>
</dbReference>
<dbReference type="InterPro" id="IPR036736">
    <property type="entry name" value="ACP-like_sf"/>
</dbReference>
<dbReference type="NCBIfam" id="TIGR01733">
    <property type="entry name" value="AA-adenyl-dom"/>
    <property type="match status" value="1"/>
</dbReference>
<evidence type="ECO:0000256" key="6">
    <source>
        <dbReference type="SAM" id="MobiDB-lite"/>
    </source>
</evidence>
<evidence type="ECO:0000259" key="7">
    <source>
        <dbReference type="PROSITE" id="PS50075"/>
    </source>
</evidence>
<dbReference type="STRING" id="121616.GA0070216_13111"/>
<keyword evidence="5" id="KW-0045">Antibiotic biosynthesis</keyword>
<evidence type="ECO:0000256" key="3">
    <source>
        <dbReference type="ARBA" id="ARBA00022553"/>
    </source>
</evidence>
<dbReference type="InterPro" id="IPR020845">
    <property type="entry name" value="AMP-binding_CS"/>
</dbReference>
<dbReference type="GO" id="GO:0008610">
    <property type="term" value="P:lipid biosynthetic process"/>
    <property type="evidence" value="ECO:0007669"/>
    <property type="project" value="UniProtKB-ARBA"/>
</dbReference>
<dbReference type="Gene3D" id="2.30.38.10">
    <property type="entry name" value="Luciferase, Domain 3"/>
    <property type="match status" value="1"/>
</dbReference>
<dbReference type="OrthoDB" id="5476914at2"/>
<dbReference type="Gene3D" id="1.10.1200.10">
    <property type="entry name" value="ACP-like"/>
    <property type="match status" value="1"/>
</dbReference>
<dbReference type="InterPro" id="IPR010071">
    <property type="entry name" value="AA_adenyl_dom"/>
</dbReference>
<evidence type="ECO:0000313" key="9">
    <source>
        <dbReference type="Proteomes" id="UP000198797"/>
    </source>
</evidence>
<keyword evidence="2" id="KW-0596">Phosphopantetheine</keyword>
<proteinExistence type="predicted"/>
<dbReference type="PANTHER" id="PTHR45527">
    <property type="entry name" value="NONRIBOSOMAL PEPTIDE SYNTHETASE"/>
    <property type="match status" value="1"/>
</dbReference>
<name>A0A1C5AUY7_9ACTN</name>
<evidence type="ECO:0000256" key="1">
    <source>
        <dbReference type="ARBA" id="ARBA00001957"/>
    </source>
</evidence>
<dbReference type="NCBIfam" id="TIGR01720">
    <property type="entry name" value="NRPS-para261"/>
    <property type="match status" value="1"/>
</dbReference>
<dbReference type="SUPFAM" id="SSF47336">
    <property type="entry name" value="ACP-like"/>
    <property type="match status" value="1"/>
</dbReference>
<dbReference type="GO" id="GO:0017000">
    <property type="term" value="P:antibiotic biosynthetic process"/>
    <property type="evidence" value="ECO:0007669"/>
    <property type="project" value="UniProtKB-KW"/>
</dbReference>
<dbReference type="Pfam" id="PF00668">
    <property type="entry name" value="Condensation"/>
    <property type="match status" value="1"/>
</dbReference>
<dbReference type="InterPro" id="IPR029063">
    <property type="entry name" value="SAM-dependent_MTases_sf"/>
</dbReference>
<dbReference type="Gene3D" id="3.30.559.10">
    <property type="entry name" value="Chloramphenicol acetyltransferase-like domain"/>
    <property type="match status" value="1"/>
</dbReference>
<accession>A0A1C5AUY7</accession>
<dbReference type="GO" id="GO:0003824">
    <property type="term" value="F:catalytic activity"/>
    <property type="evidence" value="ECO:0007669"/>
    <property type="project" value="InterPro"/>
</dbReference>
<protein>
    <submittedName>
        <fullName evidence="8">Non-ribosomal peptide synthase domain TIGR01720/amino acid adenylation domain-containing protein</fullName>
    </submittedName>
</protein>
<evidence type="ECO:0000313" key="8">
    <source>
        <dbReference type="EMBL" id="SCF49042.1"/>
    </source>
</evidence>
<reference evidence="9" key="1">
    <citation type="submission" date="2016-06" db="EMBL/GenBank/DDBJ databases">
        <authorList>
            <person name="Varghese N."/>
            <person name="Submissions Spin"/>
        </authorList>
    </citation>
    <scope>NUCLEOTIDE SEQUENCE [LARGE SCALE GENOMIC DNA]</scope>
    <source>
        <strain evidence="9">DSM 44100</strain>
    </source>
</reference>
<dbReference type="InterPro" id="IPR013217">
    <property type="entry name" value="Methyltransf_12"/>
</dbReference>
<dbReference type="Gene3D" id="3.30.300.30">
    <property type="match status" value="2"/>
</dbReference>
<dbReference type="InterPro" id="IPR045851">
    <property type="entry name" value="AMP-bd_C_sf"/>
</dbReference>
<keyword evidence="3" id="KW-0597">Phosphoprotein</keyword>
<comment type="cofactor">
    <cofactor evidence="1">
        <name>pantetheine 4'-phosphate</name>
        <dbReference type="ChEBI" id="CHEBI:47942"/>
    </cofactor>
</comment>
<dbReference type="SUPFAM" id="SSF52777">
    <property type="entry name" value="CoA-dependent acyltransferases"/>
    <property type="match status" value="2"/>
</dbReference>
<dbReference type="InterPro" id="IPR000873">
    <property type="entry name" value="AMP-dep_synth/lig_dom"/>
</dbReference>
<keyword evidence="4" id="KW-0677">Repeat</keyword>
<evidence type="ECO:0000256" key="5">
    <source>
        <dbReference type="ARBA" id="ARBA00023194"/>
    </source>
</evidence>
<dbReference type="CDD" id="cd02440">
    <property type="entry name" value="AdoMet_MTases"/>
    <property type="match status" value="1"/>
</dbReference>
<sequence length="1468" mass="157276">MQIIGGSTGGTVADREAYSSGGPLTVAPTTLPDAFAEMARRRPDAVAVVFEDTEVSYAELDARANRLAHALVARGLGPDRVAGLAVPRSVDMIVAELAVLKAGGAYLPLDPADPAERLAYLVGDARPVCLVTTSESADRLPRADGVPRLLLDAPEVVAELADAPTDDPERPGLRVEHAAYVIYTSGSTGRPKGVLLTHTGVAKLLSTQFERFGLTPDVRVLHFASPSFDVAFWDLCLALLSGGRLVIVPADRRVAGPALTEYATRHQVNFMILPPALLAALPPECDLPPGILLAGTERVSPELVARWARGRRMFNAYGPTEATVNSTLGECDPERIDSSSVPIGRPDPGTDAYLLDDALRPVGPGVPGELYLAGPGLARCYVNRPDLTAERFLADPYGPPGQRMYRTGDVASWRADGRLDFLGRVDDQVKVRGYRIELGEIESVLARHPSVGQVTVLAREDRPGDVRLAAYVVPSADDAPQERADSQVAEWKELHELLYQAGRVERFDENFTGWNSSFDGSPIPLAQMRQWRDATVDRIRSLRPRRVLEIGVGSGLLLSRLAPQCESYWGLDLSEQAIDTLRAAVATIPGLDERVTLRAQAAHDLAGVPAGWFDTVVINSVVQYFPSADYLTRVLRAAAERLAPGGVIFVGDVRNLRLHRMLHEAIQTSRGVAATERDAAVEAAVRTERELLLDPDYFAALPTGTIQGVEVWVKRGDYDNELSRYRYDVVLTTASGPAPPPETTYAWTGRLDGVRDQLAHGPQRLRVTGVPNARLGGGPAPSVEDLHALADASGYRAAVTWDGSSTGGDLDVVFQRGAEPRHVYRPGAAVAHANTPAAVADPAALVKALRLHAESWLPSYMVPTGFVLLDRLPVLTSGKLDRAALPAPDYAAQATGTAPRTPREKVLCELYADVLGVPGVGIEDDFFSLGGDSIVSIQFVLRARAAGLVCTSRQVFELRTVAALAEVVTDLDTGTRDRPDDGVGDVPFTPILRWLDETGGPIDAFSQSIVLATPAGATEADLAAVLTALTDRHDLLRARLVRATPATPGRLHVVPRGTGRPWLRRAAPGAVIEAEEQAAAGRLDPERGVMAQAVWFDRGPAAPGRLLLVIHHSVVDGVSWRILPADLATAWEQRTAGRTPVLERTGTSFRRWATDLTEAARRPERTAELALWQGILTGADPALTPRPLRPVDDLATVARHTVRLPAATTEPVITTVAAAFHAGINDVLLTALALAMIDWRTRRGKGTERSVLIALEGHGREEQVVTNADLTPALGWFTTVFPVRLDPGDIDVADALAGGPSAGTALKRLKEQLRAIPDHGIGYGMLRYLNPDTGPELAARPAPQVSFNYLGRFTASSGDGGNWTPVAGHGILAGGFDLGMPVAPYTLEINAYVQDTTAGPELGVTWAYPRDLLDDAAVADLAATWFAALEALVVHARGPAAGGLTPSDLTLTLSQDEIDEFEAEWELS</sequence>